<dbReference type="Gene3D" id="3.40.190.10">
    <property type="entry name" value="Periplasmic binding protein-like II"/>
    <property type="match status" value="1"/>
</dbReference>
<name>A0A8I0P5E5_9ACTN</name>
<dbReference type="InterPro" id="IPR006059">
    <property type="entry name" value="SBP"/>
</dbReference>
<gene>
    <name evidence="2" type="ORF">H4687_003663</name>
</gene>
<feature type="compositionally biased region" description="Basic residues" evidence="1">
    <location>
        <begin position="1"/>
        <end position="11"/>
    </location>
</feature>
<evidence type="ECO:0000256" key="1">
    <source>
        <dbReference type="SAM" id="MobiDB-lite"/>
    </source>
</evidence>
<keyword evidence="3" id="KW-1185">Reference proteome</keyword>
<dbReference type="RefSeq" id="WP_046918411.1">
    <property type="nucleotide sequence ID" value="NZ_JADBGF010000001.1"/>
</dbReference>
<sequence>MRARTLPHSRLRSGGGTRTARRTRRAVVVATVAALGAGLLAGCADDGKNESDDPASGGGKGKTTITLGLFGTFGYQEAGLYAEYEKLHPDIKIAQNVTVENANYYPALVNHLTTNSGLLDIQAIEVGNIAEVVATQAAKFEDLSKVSGIDKSQWLEWKWSQASTKDGQTIGLGTDVGPMALCYRKDLFKAAGLPTDPEKVGALWSGDWNKFIDVGEQYKKKAKAGTFFMDSPGGLLNAVLSSEKEKFYDASGEIIYKTNPAVRDAFNLTAKAAERGLVQPQSQFTPAWKTTISQSKFATVACPPWMLGTLKESAKAEDAGKWDVAVAPKSGNWGGAFLGVPKSGKHVKEATELAKWLTAPEQQAKLFKVQGNFPSAPAAYAMPEVTGAKNELTGDSPIGTVFSEAAKTAPVQVIGPKDQVIQDGLANNGVILVTKGKSAAEAWETATKTIDNNLDK</sequence>
<dbReference type="OrthoDB" id="3226017at2"/>
<evidence type="ECO:0000313" key="3">
    <source>
        <dbReference type="Proteomes" id="UP000629287"/>
    </source>
</evidence>
<dbReference type="AlphaFoldDB" id="A0A8I0P5E5"/>
<dbReference type="Proteomes" id="UP000629287">
    <property type="component" value="Unassembled WGS sequence"/>
</dbReference>
<dbReference type="GeneID" id="86828224"/>
<dbReference type="EMBL" id="JADBGF010000001">
    <property type="protein sequence ID" value="MBE1597534.1"/>
    <property type="molecule type" value="Genomic_DNA"/>
</dbReference>
<dbReference type="InterPro" id="IPR050490">
    <property type="entry name" value="Bact_solute-bd_prot1"/>
</dbReference>
<dbReference type="PANTHER" id="PTHR43649">
    <property type="entry name" value="ARABINOSE-BINDING PROTEIN-RELATED"/>
    <property type="match status" value="1"/>
</dbReference>
<organism evidence="2 3">
    <name type="scientific">Streptomyces stelliscabiei</name>
    <dbReference type="NCBI Taxonomy" id="146820"/>
    <lineage>
        <taxon>Bacteria</taxon>
        <taxon>Bacillati</taxon>
        <taxon>Actinomycetota</taxon>
        <taxon>Actinomycetes</taxon>
        <taxon>Kitasatosporales</taxon>
        <taxon>Streptomycetaceae</taxon>
        <taxon>Streptomyces</taxon>
    </lineage>
</organism>
<dbReference type="SUPFAM" id="SSF53850">
    <property type="entry name" value="Periplasmic binding protein-like II"/>
    <property type="match status" value="1"/>
</dbReference>
<feature type="region of interest" description="Disordered" evidence="1">
    <location>
        <begin position="1"/>
        <end position="23"/>
    </location>
</feature>
<evidence type="ECO:0000313" key="2">
    <source>
        <dbReference type="EMBL" id="MBE1597534.1"/>
    </source>
</evidence>
<accession>A0A8I0P5E5</accession>
<dbReference type="Pfam" id="PF13416">
    <property type="entry name" value="SBP_bac_8"/>
    <property type="match status" value="1"/>
</dbReference>
<dbReference type="PANTHER" id="PTHR43649:SF32">
    <property type="entry name" value="SUGAR BINDING SECRETED PROTEIN"/>
    <property type="match status" value="1"/>
</dbReference>
<protein>
    <submittedName>
        <fullName evidence="2">Cellobiose transport system substrate-binding protein</fullName>
    </submittedName>
</protein>
<proteinExistence type="predicted"/>
<comment type="caution">
    <text evidence="2">The sequence shown here is derived from an EMBL/GenBank/DDBJ whole genome shotgun (WGS) entry which is preliminary data.</text>
</comment>
<reference evidence="2 3" key="1">
    <citation type="submission" date="2020-10" db="EMBL/GenBank/DDBJ databases">
        <title>Sequencing the genomes of 1000 actinobacteria strains.</title>
        <authorList>
            <person name="Klenk H.-P."/>
        </authorList>
    </citation>
    <scope>NUCLEOTIDE SEQUENCE [LARGE SCALE GENOMIC DNA]</scope>
    <source>
        <strain evidence="2 3">DSM 41803</strain>
    </source>
</reference>